<dbReference type="Pfam" id="PF09356">
    <property type="entry name" value="Phage_BR0599"/>
    <property type="match status" value="1"/>
</dbReference>
<comment type="caution">
    <text evidence="2">The sequence shown here is derived from an EMBL/GenBank/DDBJ whole genome shotgun (WGS) entry which is preliminary data.</text>
</comment>
<dbReference type="AlphaFoldDB" id="A0A501WT84"/>
<accession>A0A501WT84</accession>
<name>A0A501WT84_9RHOB</name>
<dbReference type="Pfam" id="PF09931">
    <property type="entry name" value="Phage_phiJL001_Gp84_N"/>
    <property type="match status" value="1"/>
</dbReference>
<feature type="domain" description="Bacteriophage phiJL001 Gp84 C-terminal" evidence="1">
    <location>
        <begin position="192"/>
        <end position="272"/>
    </location>
</feature>
<organism evidence="2 3">
    <name type="scientific">Amaricoccus solimangrovi</name>
    <dbReference type="NCBI Taxonomy" id="2589815"/>
    <lineage>
        <taxon>Bacteria</taxon>
        <taxon>Pseudomonadati</taxon>
        <taxon>Pseudomonadota</taxon>
        <taxon>Alphaproteobacteria</taxon>
        <taxon>Rhodobacterales</taxon>
        <taxon>Paracoccaceae</taxon>
        <taxon>Amaricoccus</taxon>
    </lineage>
</organism>
<dbReference type="InterPro" id="IPR018964">
    <property type="entry name" value="Phage_phiJL001_Gp84_C"/>
</dbReference>
<dbReference type="InterPro" id="IPR011928">
    <property type="entry name" value="Phage_phiJL001_Gp84"/>
</dbReference>
<dbReference type="Proteomes" id="UP000319255">
    <property type="component" value="Unassembled WGS sequence"/>
</dbReference>
<protein>
    <submittedName>
        <fullName evidence="2">DUF2163 domain-containing protein</fullName>
    </submittedName>
</protein>
<dbReference type="OrthoDB" id="1633386at2"/>
<gene>
    <name evidence="2" type="ORF">FJM51_05260</name>
</gene>
<evidence type="ECO:0000313" key="2">
    <source>
        <dbReference type="EMBL" id="TPE52588.1"/>
    </source>
</evidence>
<reference evidence="2 3" key="1">
    <citation type="submission" date="2019-06" db="EMBL/GenBank/DDBJ databases">
        <title>A novel bacterium of genus Amaricoccus, isolated from marine sediment.</title>
        <authorList>
            <person name="Huang H."/>
            <person name="Mo K."/>
            <person name="Hu Y."/>
        </authorList>
    </citation>
    <scope>NUCLEOTIDE SEQUENCE [LARGE SCALE GENOMIC DNA]</scope>
    <source>
        <strain evidence="2 3">HB172011</strain>
    </source>
</reference>
<dbReference type="NCBIfam" id="TIGR02218">
    <property type="entry name" value="phg_TIGR02218"/>
    <property type="match status" value="1"/>
</dbReference>
<proteinExistence type="predicted"/>
<dbReference type="RefSeq" id="WP_140453071.1">
    <property type="nucleotide sequence ID" value="NZ_VFRP01000003.1"/>
</dbReference>
<evidence type="ECO:0000313" key="3">
    <source>
        <dbReference type="Proteomes" id="UP000319255"/>
    </source>
</evidence>
<evidence type="ECO:0000259" key="1">
    <source>
        <dbReference type="Pfam" id="PF09356"/>
    </source>
</evidence>
<keyword evidence="3" id="KW-1185">Reference proteome</keyword>
<dbReference type="EMBL" id="VFRP01000003">
    <property type="protein sequence ID" value="TPE52588.1"/>
    <property type="molecule type" value="Genomic_DNA"/>
</dbReference>
<sequence length="296" mass="30557">MSAAEYQAHLATGSTTRALCWRLERADGTVFGFTDHDEPLSFGGLTYEARAALAGSEVSASLGLAVDDQDVAGALASDRITPRDLIRGLYDGARVLVYDVNWRDVAARRLIGDFTIGEVERGEVEFRAELRSAVARLAAKAGGRFAPECSARLGDARCKVALGLPAVTGAGAVTALTGDGFRVSGLGAFAGGWFARGVLTWTSGANASAVSEVRAFTLAGGRALSLWRDPPAPVAVGDGFTVSAGCDKSFGTCRAKFGNGDNFRGFPHMPGEGFAAEYAVAGHAGLDGGPRHGLAG</sequence>